<comment type="caution">
    <text evidence="1">The sequence shown here is derived from an EMBL/GenBank/DDBJ whole genome shotgun (WGS) entry which is preliminary data.</text>
</comment>
<dbReference type="EMBL" id="CAJVPP010001560">
    <property type="protein sequence ID" value="CAG8561969.1"/>
    <property type="molecule type" value="Genomic_DNA"/>
</dbReference>
<evidence type="ECO:0000313" key="1">
    <source>
        <dbReference type="EMBL" id="CAG8561969.1"/>
    </source>
</evidence>
<reference evidence="1" key="1">
    <citation type="submission" date="2021-06" db="EMBL/GenBank/DDBJ databases">
        <authorList>
            <person name="Kallberg Y."/>
            <person name="Tangrot J."/>
            <person name="Rosling A."/>
        </authorList>
    </citation>
    <scope>NUCLEOTIDE SEQUENCE</scope>
    <source>
        <strain evidence="1">87-6 pot B 2015</strain>
    </source>
</reference>
<accession>A0A9N9BD35</accession>
<keyword evidence="2" id="KW-1185">Reference proteome</keyword>
<gene>
    <name evidence="1" type="ORF">FMOSSE_LOCUS7005</name>
</gene>
<sequence length="94" mass="10459">MTSTPKSWDFNTPTRYERTSVPNVYATGEVTLYGGMIYGLVVLGYDMEDFGDHTERLCQTSRSYEIKEKKKPNSRNDGCCSIGKVKSCTNVGSG</sequence>
<dbReference type="Proteomes" id="UP000789375">
    <property type="component" value="Unassembled WGS sequence"/>
</dbReference>
<evidence type="ECO:0000313" key="2">
    <source>
        <dbReference type="Proteomes" id="UP000789375"/>
    </source>
</evidence>
<name>A0A9N9BD35_FUNMO</name>
<protein>
    <submittedName>
        <fullName evidence="1">8078_t:CDS:1</fullName>
    </submittedName>
</protein>
<organism evidence="1 2">
    <name type="scientific">Funneliformis mosseae</name>
    <name type="common">Endomycorrhizal fungus</name>
    <name type="synonym">Glomus mosseae</name>
    <dbReference type="NCBI Taxonomy" id="27381"/>
    <lineage>
        <taxon>Eukaryota</taxon>
        <taxon>Fungi</taxon>
        <taxon>Fungi incertae sedis</taxon>
        <taxon>Mucoromycota</taxon>
        <taxon>Glomeromycotina</taxon>
        <taxon>Glomeromycetes</taxon>
        <taxon>Glomerales</taxon>
        <taxon>Glomeraceae</taxon>
        <taxon>Funneliformis</taxon>
    </lineage>
</organism>
<proteinExistence type="predicted"/>
<dbReference type="AlphaFoldDB" id="A0A9N9BD35"/>